<proteinExistence type="predicted"/>
<keyword evidence="2" id="KW-1185">Reference proteome</keyword>
<organism evidence="1 2">
    <name type="scientific">Laodelphax striatellus</name>
    <name type="common">Small brown planthopper</name>
    <name type="synonym">Delphax striatella</name>
    <dbReference type="NCBI Taxonomy" id="195883"/>
    <lineage>
        <taxon>Eukaryota</taxon>
        <taxon>Metazoa</taxon>
        <taxon>Ecdysozoa</taxon>
        <taxon>Arthropoda</taxon>
        <taxon>Hexapoda</taxon>
        <taxon>Insecta</taxon>
        <taxon>Pterygota</taxon>
        <taxon>Neoptera</taxon>
        <taxon>Paraneoptera</taxon>
        <taxon>Hemiptera</taxon>
        <taxon>Auchenorrhyncha</taxon>
        <taxon>Fulgoroidea</taxon>
        <taxon>Delphacidae</taxon>
        <taxon>Criomorphinae</taxon>
        <taxon>Laodelphax</taxon>
    </lineage>
</organism>
<dbReference type="Proteomes" id="UP000291343">
    <property type="component" value="Unassembled WGS sequence"/>
</dbReference>
<name>A0A482X1G0_LAOST</name>
<accession>A0A482X1G0</accession>
<dbReference type="InParanoid" id="A0A482X1G0"/>
<evidence type="ECO:0000313" key="2">
    <source>
        <dbReference type="Proteomes" id="UP000291343"/>
    </source>
</evidence>
<dbReference type="EMBL" id="QKKF02019699">
    <property type="protein sequence ID" value="RZF39707.1"/>
    <property type="molecule type" value="Genomic_DNA"/>
</dbReference>
<dbReference type="AlphaFoldDB" id="A0A482X1G0"/>
<protein>
    <submittedName>
        <fullName evidence="1">Uncharacterized protein</fullName>
    </submittedName>
</protein>
<reference evidence="1 2" key="1">
    <citation type="journal article" date="2017" name="Gigascience">
        <title>Genome sequence of the small brown planthopper, Laodelphax striatellus.</title>
        <authorList>
            <person name="Zhu J."/>
            <person name="Jiang F."/>
            <person name="Wang X."/>
            <person name="Yang P."/>
            <person name="Bao Y."/>
            <person name="Zhao W."/>
            <person name="Wang W."/>
            <person name="Lu H."/>
            <person name="Wang Q."/>
            <person name="Cui N."/>
            <person name="Li J."/>
            <person name="Chen X."/>
            <person name="Luo L."/>
            <person name="Yu J."/>
            <person name="Kang L."/>
            <person name="Cui F."/>
        </authorList>
    </citation>
    <scope>NUCLEOTIDE SEQUENCE [LARGE SCALE GENOMIC DNA]</scope>
    <source>
        <strain evidence="1">Lst14</strain>
    </source>
</reference>
<gene>
    <name evidence="1" type="ORF">LSTR_LSTR003949</name>
</gene>
<evidence type="ECO:0000313" key="1">
    <source>
        <dbReference type="EMBL" id="RZF39707.1"/>
    </source>
</evidence>
<sequence length="66" mass="7255">MNMRKSPSKCDLHDLESLGGWANAYILNSRDRRISVSSETRGVARAEISRSYLGLNPGPLGYKAST</sequence>
<comment type="caution">
    <text evidence="1">The sequence shown here is derived from an EMBL/GenBank/DDBJ whole genome shotgun (WGS) entry which is preliminary data.</text>
</comment>